<gene>
    <name evidence="1" type="ORF">FPE_LOCUS351</name>
</gene>
<dbReference type="AlphaFoldDB" id="A0AAD2DIE2"/>
<accession>A0AAD2DIE2</accession>
<dbReference type="PANTHER" id="PTHR33526:SF4">
    <property type="entry name" value="OS07G0123800 PROTEIN"/>
    <property type="match status" value="1"/>
</dbReference>
<reference evidence="1" key="1">
    <citation type="submission" date="2023-05" db="EMBL/GenBank/DDBJ databases">
        <authorList>
            <person name="Huff M."/>
        </authorList>
    </citation>
    <scope>NUCLEOTIDE SEQUENCE</scope>
</reference>
<organism evidence="1 2">
    <name type="scientific">Fraxinus pennsylvanica</name>
    <dbReference type="NCBI Taxonomy" id="56036"/>
    <lineage>
        <taxon>Eukaryota</taxon>
        <taxon>Viridiplantae</taxon>
        <taxon>Streptophyta</taxon>
        <taxon>Embryophyta</taxon>
        <taxon>Tracheophyta</taxon>
        <taxon>Spermatophyta</taxon>
        <taxon>Magnoliopsida</taxon>
        <taxon>eudicotyledons</taxon>
        <taxon>Gunneridae</taxon>
        <taxon>Pentapetalae</taxon>
        <taxon>asterids</taxon>
        <taxon>lamiids</taxon>
        <taxon>Lamiales</taxon>
        <taxon>Oleaceae</taxon>
        <taxon>Oleeae</taxon>
        <taxon>Fraxinus</taxon>
    </lineage>
</organism>
<dbReference type="PIRSF" id="PIRSF031279">
    <property type="entry name" value="UCP031279"/>
    <property type="match status" value="1"/>
</dbReference>
<dbReference type="InterPro" id="IPR016972">
    <property type="entry name" value="UCP031279"/>
</dbReference>
<evidence type="ECO:0000313" key="1">
    <source>
        <dbReference type="EMBL" id="CAI9752920.1"/>
    </source>
</evidence>
<dbReference type="Proteomes" id="UP000834106">
    <property type="component" value="Chromosome 1"/>
</dbReference>
<proteinExistence type="predicted"/>
<name>A0AAD2DIE2_9LAMI</name>
<evidence type="ECO:0000313" key="2">
    <source>
        <dbReference type="Proteomes" id="UP000834106"/>
    </source>
</evidence>
<protein>
    <submittedName>
        <fullName evidence="1">Uncharacterized protein</fullName>
    </submittedName>
</protein>
<dbReference type="EMBL" id="OU503036">
    <property type="protein sequence ID" value="CAI9752920.1"/>
    <property type="molecule type" value="Genomic_DNA"/>
</dbReference>
<sequence length="147" mass="16491">MSRKESKTVRFIKAPVRVLSKAREFYIKSMLRCAGEFTYASAMGCPAPQSTSLPRSFSTNSSVSSSYEDFRELIRASSTRSLTGKTEVEILQSKLSPGVKVVPRSQTVTIGRIDEDKPCEFMEDVAINPNLYPRSRSHAPSRKSRMF</sequence>
<keyword evidence="2" id="KW-1185">Reference proteome</keyword>
<dbReference type="PANTHER" id="PTHR33526">
    <property type="entry name" value="OS07G0123800 PROTEIN"/>
    <property type="match status" value="1"/>
</dbReference>